<organism evidence="1 2">
    <name type="scientific">Dorcoceras hygrometricum</name>
    <dbReference type="NCBI Taxonomy" id="472368"/>
    <lineage>
        <taxon>Eukaryota</taxon>
        <taxon>Viridiplantae</taxon>
        <taxon>Streptophyta</taxon>
        <taxon>Embryophyta</taxon>
        <taxon>Tracheophyta</taxon>
        <taxon>Spermatophyta</taxon>
        <taxon>Magnoliopsida</taxon>
        <taxon>eudicotyledons</taxon>
        <taxon>Gunneridae</taxon>
        <taxon>Pentapetalae</taxon>
        <taxon>asterids</taxon>
        <taxon>lamiids</taxon>
        <taxon>Lamiales</taxon>
        <taxon>Gesneriaceae</taxon>
        <taxon>Didymocarpoideae</taxon>
        <taxon>Trichosporeae</taxon>
        <taxon>Loxocarpinae</taxon>
        <taxon>Dorcoceras</taxon>
    </lineage>
</organism>
<sequence length="82" mass="9046">MLFTRDDIPLDATTDDQTSIPTVSTDLSATLADLQAINPSTLMHLKVAFSPSYIKLNKAFVTPCGSKKKPSKPWFRVHAKRA</sequence>
<dbReference type="EMBL" id="KV008813">
    <property type="protein sequence ID" value="KZV29926.1"/>
    <property type="molecule type" value="Genomic_DNA"/>
</dbReference>
<evidence type="ECO:0000313" key="2">
    <source>
        <dbReference type="Proteomes" id="UP000250235"/>
    </source>
</evidence>
<gene>
    <name evidence="1" type="ORF">F511_22424</name>
</gene>
<name>A0A2Z7B7C9_9LAMI</name>
<evidence type="ECO:0000313" key="1">
    <source>
        <dbReference type="EMBL" id="KZV29926.1"/>
    </source>
</evidence>
<protein>
    <submittedName>
        <fullName evidence="1">Uncharacterized protein</fullName>
    </submittedName>
</protein>
<keyword evidence="2" id="KW-1185">Reference proteome</keyword>
<dbReference type="Proteomes" id="UP000250235">
    <property type="component" value="Unassembled WGS sequence"/>
</dbReference>
<reference evidence="1 2" key="1">
    <citation type="journal article" date="2015" name="Proc. Natl. Acad. Sci. U.S.A.">
        <title>The resurrection genome of Boea hygrometrica: A blueprint for survival of dehydration.</title>
        <authorList>
            <person name="Xiao L."/>
            <person name="Yang G."/>
            <person name="Zhang L."/>
            <person name="Yang X."/>
            <person name="Zhao S."/>
            <person name="Ji Z."/>
            <person name="Zhou Q."/>
            <person name="Hu M."/>
            <person name="Wang Y."/>
            <person name="Chen M."/>
            <person name="Xu Y."/>
            <person name="Jin H."/>
            <person name="Xiao X."/>
            <person name="Hu G."/>
            <person name="Bao F."/>
            <person name="Hu Y."/>
            <person name="Wan P."/>
            <person name="Li L."/>
            <person name="Deng X."/>
            <person name="Kuang T."/>
            <person name="Xiang C."/>
            <person name="Zhu J.K."/>
            <person name="Oliver M.J."/>
            <person name="He Y."/>
        </authorList>
    </citation>
    <scope>NUCLEOTIDE SEQUENCE [LARGE SCALE GENOMIC DNA]</scope>
    <source>
        <strain evidence="2">cv. XS01</strain>
    </source>
</reference>
<accession>A0A2Z7B7C9</accession>
<proteinExistence type="predicted"/>
<dbReference type="AlphaFoldDB" id="A0A2Z7B7C9"/>